<dbReference type="CDD" id="cd07185">
    <property type="entry name" value="OmpA_C-like"/>
    <property type="match status" value="1"/>
</dbReference>
<evidence type="ECO:0000256" key="4">
    <source>
        <dbReference type="PROSITE-ProRule" id="PRU00473"/>
    </source>
</evidence>
<dbReference type="PANTHER" id="PTHR30329:SF21">
    <property type="entry name" value="LIPOPROTEIN YIAD-RELATED"/>
    <property type="match status" value="1"/>
</dbReference>
<dbReference type="PRINTS" id="PR01021">
    <property type="entry name" value="OMPADOMAIN"/>
</dbReference>
<evidence type="ECO:0000256" key="2">
    <source>
        <dbReference type="ARBA" id="ARBA00023136"/>
    </source>
</evidence>
<dbReference type="SUPFAM" id="SSF103088">
    <property type="entry name" value="OmpA-like"/>
    <property type="match status" value="1"/>
</dbReference>
<dbReference type="InterPro" id="IPR036737">
    <property type="entry name" value="OmpA-like_sf"/>
</dbReference>
<dbReference type="InterPro" id="IPR006665">
    <property type="entry name" value="OmpA-like"/>
</dbReference>
<dbReference type="AlphaFoldDB" id="A0A916MZL5"/>
<keyword evidence="3" id="KW-0998">Cell outer membrane</keyword>
<dbReference type="Pfam" id="PF00691">
    <property type="entry name" value="OmpA"/>
    <property type="match status" value="1"/>
</dbReference>
<evidence type="ECO:0000256" key="1">
    <source>
        <dbReference type="ARBA" id="ARBA00004442"/>
    </source>
</evidence>
<evidence type="ECO:0000313" key="7">
    <source>
        <dbReference type="Proteomes" id="UP000742786"/>
    </source>
</evidence>
<evidence type="ECO:0000313" key="6">
    <source>
        <dbReference type="EMBL" id="CAG4883058.1"/>
    </source>
</evidence>
<proteinExistence type="predicted"/>
<accession>A0A916MZL5</accession>
<dbReference type="Gene3D" id="3.30.1330.60">
    <property type="entry name" value="OmpA-like domain"/>
    <property type="match status" value="1"/>
</dbReference>
<dbReference type="InterPro" id="IPR006664">
    <property type="entry name" value="OMP_bac"/>
</dbReference>
<keyword evidence="2 4" id="KW-0472">Membrane</keyword>
<dbReference type="InterPro" id="IPR050330">
    <property type="entry name" value="Bact_OuterMem_StrucFunc"/>
</dbReference>
<dbReference type="PANTHER" id="PTHR30329">
    <property type="entry name" value="STATOR ELEMENT OF FLAGELLAR MOTOR COMPLEX"/>
    <property type="match status" value="1"/>
</dbReference>
<feature type="domain" description="OmpA-like" evidence="5">
    <location>
        <begin position="1"/>
        <end position="124"/>
    </location>
</feature>
<sequence>MTFSADSIFDFDKSTVKPAGKEELDKFAAELRGANFDVIKVTGHTDRIGSHDYNMKLSTSRVEVIKAYLVESAGIPADRIAANGVDGFEPVTKPEGCTGKKVSKKLIACLQPDRRVEVEVTGTK</sequence>
<evidence type="ECO:0000256" key="3">
    <source>
        <dbReference type="ARBA" id="ARBA00023237"/>
    </source>
</evidence>
<protein>
    <submittedName>
        <fullName evidence="6">Outer membrane protein A</fullName>
    </submittedName>
</protein>
<gene>
    <name evidence="6" type="ORF">GTOL_10940</name>
</gene>
<evidence type="ECO:0000259" key="5">
    <source>
        <dbReference type="PROSITE" id="PS51123"/>
    </source>
</evidence>
<dbReference type="GO" id="GO:0009279">
    <property type="term" value="C:cell outer membrane"/>
    <property type="evidence" value="ECO:0007669"/>
    <property type="project" value="UniProtKB-SubCell"/>
</dbReference>
<organism evidence="6 7">
    <name type="scientific">Georgfuchsia toluolica</name>
    <dbReference type="NCBI Taxonomy" id="424218"/>
    <lineage>
        <taxon>Bacteria</taxon>
        <taxon>Pseudomonadati</taxon>
        <taxon>Pseudomonadota</taxon>
        <taxon>Betaproteobacteria</taxon>
        <taxon>Nitrosomonadales</taxon>
        <taxon>Sterolibacteriaceae</taxon>
        <taxon>Georgfuchsia</taxon>
    </lineage>
</organism>
<dbReference type="PROSITE" id="PS51123">
    <property type="entry name" value="OMPA_2"/>
    <property type="match status" value="1"/>
</dbReference>
<dbReference type="EMBL" id="CAJQUM010000001">
    <property type="protein sequence ID" value="CAG4883058.1"/>
    <property type="molecule type" value="Genomic_DNA"/>
</dbReference>
<comment type="subcellular location">
    <subcellularLocation>
        <location evidence="1">Cell outer membrane</location>
    </subcellularLocation>
</comment>
<reference evidence="6" key="1">
    <citation type="submission" date="2021-04" db="EMBL/GenBank/DDBJ databases">
        <authorList>
            <person name="Hornung B."/>
        </authorList>
    </citation>
    <scope>NUCLEOTIDE SEQUENCE</scope>
    <source>
        <strain evidence="6">G5G6</strain>
    </source>
</reference>
<keyword evidence="7" id="KW-1185">Reference proteome</keyword>
<comment type="caution">
    <text evidence="6">The sequence shown here is derived from an EMBL/GenBank/DDBJ whole genome shotgun (WGS) entry which is preliminary data.</text>
</comment>
<dbReference type="Proteomes" id="UP000742786">
    <property type="component" value="Unassembled WGS sequence"/>
</dbReference>
<dbReference type="RefSeq" id="WP_220635061.1">
    <property type="nucleotide sequence ID" value="NZ_CAJQUM010000001.1"/>
</dbReference>
<name>A0A916MZL5_9PROT</name>